<gene>
    <name evidence="3" type="ORF">LOTGIDRAFT_141342</name>
</gene>
<feature type="non-terminal residue" evidence="3">
    <location>
        <position position="1"/>
    </location>
</feature>
<dbReference type="SMART" id="SM00282">
    <property type="entry name" value="LamG"/>
    <property type="match status" value="1"/>
</dbReference>
<dbReference type="RefSeq" id="XP_009049165.1">
    <property type="nucleotide sequence ID" value="XM_009050917.1"/>
</dbReference>
<dbReference type="InterPro" id="IPR050372">
    <property type="entry name" value="Neurexin-related_CASP"/>
</dbReference>
<dbReference type="PANTHER" id="PTHR15036">
    <property type="entry name" value="PIKACHURIN-LIKE PROTEIN"/>
    <property type="match status" value="1"/>
</dbReference>
<dbReference type="PANTHER" id="PTHR15036:SF89">
    <property type="entry name" value="NEUREXIN 1, ISOFORM F"/>
    <property type="match status" value="1"/>
</dbReference>
<dbReference type="Pfam" id="PF02210">
    <property type="entry name" value="Laminin_G_2"/>
    <property type="match status" value="1"/>
</dbReference>
<reference evidence="3 4" key="1">
    <citation type="journal article" date="2013" name="Nature">
        <title>Insights into bilaterian evolution from three spiralian genomes.</title>
        <authorList>
            <person name="Simakov O."/>
            <person name="Marletaz F."/>
            <person name="Cho S.J."/>
            <person name="Edsinger-Gonzales E."/>
            <person name="Havlak P."/>
            <person name="Hellsten U."/>
            <person name="Kuo D.H."/>
            <person name="Larsson T."/>
            <person name="Lv J."/>
            <person name="Arendt D."/>
            <person name="Savage R."/>
            <person name="Osoegawa K."/>
            <person name="de Jong P."/>
            <person name="Grimwood J."/>
            <person name="Chapman J.A."/>
            <person name="Shapiro H."/>
            <person name="Aerts A."/>
            <person name="Otillar R.P."/>
            <person name="Terry A.Y."/>
            <person name="Boore J.L."/>
            <person name="Grigoriev I.V."/>
            <person name="Lindberg D.R."/>
            <person name="Seaver E.C."/>
            <person name="Weisblat D.A."/>
            <person name="Putnam N.H."/>
            <person name="Rokhsar D.S."/>
        </authorList>
    </citation>
    <scope>NUCLEOTIDE SEQUENCE [LARGE SCALE GENOMIC DNA]</scope>
</reference>
<evidence type="ECO:0000259" key="2">
    <source>
        <dbReference type="PROSITE" id="PS50025"/>
    </source>
</evidence>
<dbReference type="Proteomes" id="UP000030746">
    <property type="component" value="Unassembled WGS sequence"/>
</dbReference>
<dbReference type="STRING" id="225164.V4A827"/>
<dbReference type="OrthoDB" id="6275838at2759"/>
<dbReference type="SUPFAM" id="SSF49899">
    <property type="entry name" value="Concanavalin A-like lectins/glucanases"/>
    <property type="match status" value="1"/>
</dbReference>
<evidence type="ECO:0000256" key="1">
    <source>
        <dbReference type="PROSITE-ProRule" id="PRU00122"/>
    </source>
</evidence>
<organism evidence="3 4">
    <name type="scientific">Lottia gigantea</name>
    <name type="common">Giant owl limpet</name>
    <dbReference type="NCBI Taxonomy" id="225164"/>
    <lineage>
        <taxon>Eukaryota</taxon>
        <taxon>Metazoa</taxon>
        <taxon>Spiralia</taxon>
        <taxon>Lophotrochozoa</taxon>
        <taxon>Mollusca</taxon>
        <taxon>Gastropoda</taxon>
        <taxon>Patellogastropoda</taxon>
        <taxon>Lottioidea</taxon>
        <taxon>Lottiidae</taxon>
        <taxon>Lottia</taxon>
    </lineage>
</organism>
<dbReference type="CDD" id="cd00110">
    <property type="entry name" value="LamG"/>
    <property type="match status" value="1"/>
</dbReference>
<dbReference type="InterPro" id="IPR013320">
    <property type="entry name" value="ConA-like_dom_sf"/>
</dbReference>
<dbReference type="GeneID" id="20234421"/>
<sequence>ATFLGAQYFSYDLSSRGDPIVSNNDQISLDFRTKQSNGLLFFTGDSTDYLNVAMKDGGIILTINLGSGAYETEVRPSHVRFDDNRWHHLLIKREAREVRIGANFFVLYARFFE</sequence>
<keyword evidence="4" id="KW-1185">Reference proteome</keyword>
<feature type="domain" description="Laminin G" evidence="2">
    <location>
        <begin position="1"/>
        <end position="113"/>
    </location>
</feature>
<dbReference type="PROSITE" id="PS50025">
    <property type="entry name" value="LAM_G_DOMAIN"/>
    <property type="match status" value="1"/>
</dbReference>
<dbReference type="CTD" id="20234421"/>
<dbReference type="KEGG" id="lgi:LOTGIDRAFT_141342"/>
<protein>
    <recommendedName>
        <fullName evidence="2">Laminin G domain-containing protein</fullName>
    </recommendedName>
</protein>
<evidence type="ECO:0000313" key="3">
    <source>
        <dbReference type="EMBL" id="ESP00129.1"/>
    </source>
</evidence>
<name>V4A827_LOTGI</name>
<evidence type="ECO:0000313" key="4">
    <source>
        <dbReference type="Proteomes" id="UP000030746"/>
    </source>
</evidence>
<dbReference type="AlphaFoldDB" id="V4A827"/>
<comment type="caution">
    <text evidence="1">Lacks conserved residue(s) required for the propagation of feature annotation.</text>
</comment>
<proteinExistence type="predicted"/>
<dbReference type="OMA" id="DSTRCPC"/>
<accession>V4A827</accession>
<dbReference type="Gene3D" id="2.60.120.200">
    <property type="match status" value="1"/>
</dbReference>
<dbReference type="EMBL" id="KB200846">
    <property type="protein sequence ID" value="ESP00129.1"/>
    <property type="molecule type" value="Genomic_DNA"/>
</dbReference>
<dbReference type="InterPro" id="IPR001791">
    <property type="entry name" value="Laminin_G"/>
</dbReference>
<dbReference type="HOGENOM" id="CLU_2269754_0_0_1"/>